<evidence type="ECO:0000313" key="4">
    <source>
        <dbReference type="Proteomes" id="UP000612855"/>
    </source>
</evidence>
<dbReference type="Pfam" id="PF13439">
    <property type="entry name" value="Glyco_transf_4"/>
    <property type="match status" value="1"/>
</dbReference>
<dbReference type="AlphaFoldDB" id="A0A917AB35"/>
<dbReference type="SUPFAM" id="SSF53756">
    <property type="entry name" value="UDP-Glycosyltransferase/glycogen phosphorylase"/>
    <property type="match status" value="1"/>
</dbReference>
<dbReference type="Proteomes" id="UP000612855">
    <property type="component" value="Unassembled WGS sequence"/>
</dbReference>
<sequence>MRIAIVAHIRHPIATPFMGGMEAHSHALAAALVQRGHDVTLFASGDSQPPEGVRLHPVVAQHYDRDFPWHRFHGTDEMNAHLDAAFAAILPALRQGGFDVVHNNSLHRYPPRMARRDRVPMLTSLHVPPFDALRRAVHASGAGWNRFTVCSEAQMKVWADGAPDLPAHVVYNGIDTDRWAYHGKGDGTAVWFGRITPTKGTGEAVQAARFAGLPLRIFGPVEHQDYFDQVVKPYLGPTIAYCGNLDPDVLAHRVSRASVCLFTPRWNEPFGLAAAEAMSCGVPVAAFDAGAVSEVVGNGGVIVEGGDVMALAAAALRAARMDRRAVRDLAVARFALPTMIDRYEDLYRLCIAERDSPACEVDFPPIELPAERSARGGVLPLAAE</sequence>
<dbReference type="RefSeq" id="WP_188478287.1">
    <property type="nucleotide sequence ID" value="NZ_BMFJ01000001.1"/>
</dbReference>
<keyword evidence="4" id="KW-1185">Reference proteome</keyword>
<comment type="caution">
    <text evidence="3">The sequence shown here is derived from an EMBL/GenBank/DDBJ whole genome shotgun (WGS) entry which is preliminary data.</text>
</comment>
<dbReference type="Pfam" id="PF00534">
    <property type="entry name" value="Glycos_transf_1"/>
    <property type="match status" value="1"/>
</dbReference>
<dbReference type="PANTHER" id="PTHR12526:SF595">
    <property type="entry name" value="BLL5217 PROTEIN"/>
    <property type="match status" value="1"/>
</dbReference>
<dbReference type="Gene3D" id="3.40.50.2000">
    <property type="entry name" value="Glycogen Phosphorylase B"/>
    <property type="match status" value="2"/>
</dbReference>
<evidence type="ECO:0000259" key="2">
    <source>
        <dbReference type="Pfam" id="PF13439"/>
    </source>
</evidence>
<feature type="domain" description="Glycosyltransferase subfamily 4-like N-terminal" evidence="2">
    <location>
        <begin position="18"/>
        <end position="178"/>
    </location>
</feature>
<reference evidence="4" key="1">
    <citation type="journal article" date="2019" name="Int. J. Syst. Evol. Microbiol.">
        <title>The Global Catalogue of Microorganisms (GCM) 10K type strain sequencing project: providing services to taxonomists for standard genome sequencing and annotation.</title>
        <authorList>
            <consortium name="The Broad Institute Genomics Platform"/>
            <consortium name="The Broad Institute Genome Sequencing Center for Infectious Disease"/>
            <person name="Wu L."/>
            <person name="Ma J."/>
        </authorList>
    </citation>
    <scope>NUCLEOTIDE SEQUENCE [LARGE SCALE GENOMIC DNA]</scope>
    <source>
        <strain evidence="4">CGMCC 1.12664</strain>
    </source>
</reference>
<name>A0A917AB35_9RHOB</name>
<dbReference type="GO" id="GO:0016757">
    <property type="term" value="F:glycosyltransferase activity"/>
    <property type="evidence" value="ECO:0007669"/>
    <property type="project" value="InterPro"/>
</dbReference>
<dbReference type="PANTHER" id="PTHR12526">
    <property type="entry name" value="GLYCOSYLTRANSFERASE"/>
    <property type="match status" value="1"/>
</dbReference>
<organism evidence="3 4">
    <name type="scientific">Primorskyibacter flagellatus</name>
    <dbReference type="NCBI Taxonomy" id="1387277"/>
    <lineage>
        <taxon>Bacteria</taxon>
        <taxon>Pseudomonadati</taxon>
        <taxon>Pseudomonadota</taxon>
        <taxon>Alphaproteobacteria</taxon>
        <taxon>Rhodobacterales</taxon>
        <taxon>Roseobacteraceae</taxon>
        <taxon>Primorskyibacter</taxon>
    </lineage>
</organism>
<protein>
    <submittedName>
        <fullName evidence="3">Glycosyl transferase family 1</fullName>
    </submittedName>
</protein>
<dbReference type="InterPro" id="IPR001296">
    <property type="entry name" value="Glyco_trans_1"/>
</dbReference>
<evidence type="ECO:0000313" key="3">
    <source>
        <dbReference type="EMBL" id="GGE38868.1"/>
    </source>
</evidence>
<accession>A0A917AB35</accession>
<feature type="domain" description="Glycosyl transferase family 1" evidence="1">
    <location>
        <begin position="185"/>
        <end position="318"/>
    </location>
</feature>
<dbReference type="InterPro" id="IPR028098">
    <property type="entry name" value="Glyco_trans_4-like_N"/>
</dbReference>
<evidence type="ECO:0000259" key="1">
    <source>
        <dbReference type="Pfam" id="PF00534"/>
    </source>
</evidence>
<proteinExistence type="predicted"/>
<keyword evidence="3" id="KW-0808">Transferase</keyword>
<gene>
    <name evidence="3" type="ORF">GCM10011360_28260</name>
</gene>
<dbReference type="EMBL" id="BMFJ01000001">
    <property type="protein sequence ID" value="GGE38868.1"/>
    <property type="molecule type" value="Genomic_DNA"/>
</dbReference>